<evidence type="ECO:0000256" key="1">
    <source>
        <dbReference type="ARBA" id="ARBA00004496"/>
    </source>
</evidence>
<dbReference type="InterPro" id="IPR003735">
    <property type="entry name" value="Metal_Tscrpt_repr"/>
</dbReference>
<dbReference type="GO" id="GO:0046872">
    <property type="term" value="F:metal ion binding"/>
    <property type="evidence" value="ECO:0007669"/>
    <property type="project" value="UniProtKB-KW"/>
</dbReference>
<dbReference type="InterPro" id="IPR038390">
    <property type="entry name" value="Metal_Tscrpt_repr_sf"/>
</dbReference>
<evidence type="ECO:0000256" key="2">
    <source>
        <dbReference type="ARBA" id="ARBA00011738"/>
    </source>
</evidence>
<evidence type="ECO:0000256" key="5">
    <source>
        <dbReference type="ARBA" id="ARBA00039938"/>
    </source>
</evidence>
<evidence type="ECO:0000256" key="3">
    <source>
        <dbReference type="ARBA" id="ARBA00022490"/>
    </source>
</evidence>
<evidence type="ECO:0000256" key="6">
    <source>
        <dbReference type="ARBA" id="ARBA00041544"/>
    </source>
</evidence>
<dbReference type="AlphaFoldDB" id="A0A0R3JYU8"/>
<name>A0A0R3JYU8_CALMK</name>
<dbReference type="PANTHER" id="PTHR33677">
    <property type="entry name" value="TRANSCRIPTIONAL REPRESSOR FRMR-RELATED"/>
    <property type="match status" value="1"/>
</dbReference>
<keyword evidence="8" id="KW-1185">Reference proteome</keyword>
<dbReference type="GO" id="GO:0045892">
    <property type="term" value="P:negative regulation of DNA-templated transcription"/>
    <property type="evidence" value="ECO:0007669"/>
    <property type="project" value="UniProtKB-ARBA"/>
</dbReference>
<proteinExistence type="predicted"/>
<comment type="subcellular location">
    <subcellularLocation>
        <location evidence="1">Cytoplasm</location>
    </subcellularLocation>
</comment>
<dbReference type="STRING" id="908809.ABG79_01836"/>
<dbReference type="EMBL" id="LKHP01000011">
    <property type="protein sequence ID" value="KRQ86324.1"/>
    <property type="molecule type" value="Genomic_DNA"/>
</dbReference>
<dbReference type="CDD" id="cd10159">
    <property type="entry name" value="CsoR-like_DUF156_2"/>
    <property type="match status" value="1"/>
</dbReference>
<comment type="subunit">
    <text evidence="2">Homodimer.</text>
</comment>
<gene>
    <name evidence="7" type="primary">csoR_2</name>
    <name evidence="7" type="ORF">ABG79_01836</name>
</gene>
<comment type="caution">
    <text evidence="7">The sequence shown here is derived from an EMBL/GenBank/DDBJ whole genome shotgun (WGS) entry which is preliminary data.</text>
</comment>
<keyword evidence="3" id="KW-0963">Cytoplasm</keyword>
<evidence type="ECO:0000313" key="7">
    <source>
        <dbReference type="EMBL" id="KRQ86324.1"/>
    </source>
</evidence>
<reference evidence="7 8" key="1">
    <citation type="submission" date="2015-09" db="EMBL/GenBank/DDBJ databases">
        <title>Draft genome sequence of a Caloramator mitchellensis, a moderate thermophile from the Great Artesian Basin of Australia.</title>
        <authorList>
            <person name="Patel B.K."/>
        </authorList>
    </citation>
    <scope>NUCLEOTIDE SEQUENCE [LARGE SCALE GENOMIC DNA]</scope>
    <source>
        <strain evidence="7 8">VF08</strain>
    </source>
</reference>
<dbReference type="PATRIC" id="fig|908809.3.peg.1835"/>
<dbReference type="PANTHER" id="PTHR33677:SF4">
    <property type="entry name" value="COPPER-SENSING TRANSCRIPTIONAL REPRESSOR CSOR"/>
    <property type="match status" value="1"/>
</dbReference>
<keyword evidence="4" id="KW-0479">Metal-binding</keyword>
<dbReference type="GO" id="GO:0003677">
    <property type="term" value="F:DNA binding"/>
    <property type="evidence" value="ECO:0007669"/>
    <property type="project" value="InterPro"/>
</dbReference>
<dbReference type="Pfam" id="PF02583">
    <property type="entry name" value="Trns_repr_metal"/>
    <property type="match status" value="1"/>
</dbReference>
<dbReference type="Proteomes" id="UP000052015">
    <property type="component" value="Unassembled WGS sequence"/>
</dbReference>
<accession>A0A0R3JYU8</accession>
<dbReference type="GO" id="GO:0005737">
    <property type="term" value="C:cytoplasm"/>
    <property type="evidence" value="ECO:0007669"/>
    <property type="project" value="UniProtKB-SubCell"/>
</dbReference>
<evidence type="ECO:0000256" key="4">
    <source>
        <dbReference type="ARBA" id="ARBA00022723"/>
    </source>
</evidence>
<evidence type="ECO:0000313" key="8">
    <source>
        <dbReference type="Proteomes" id="UP000052015"/>
    </source>
</evidence>
<organism evidence="7 8">
    <name type="scientific">Caloramator mitchellensis</name>
    <dbReference type="NCBI Taxonomy" id="908809"/>
    <lineage>
        <taxon>Bacteria</taxon>
        <taxon>Bacillati</taxon>
        <taxon>Bacillota</taxon>
        <taxon>Clostridia</taxon>
        <taxon>Eubacteriales</taxon>
        <taxon>Clostridiaceae</taxon>
        <taxon>Caloramator</taxon>
    </lineage>
</organism>
<sequence>MNKISFIIILTTPHRGGAKGGIRLHKRDEAAKYLRTAKGQIEGILKMIDEGRYCVDISTQIIAAQSLLKKANMLILKDHLNNCVKLAFMHDQAEEKVDEIIDIMEKLLK</sequence>
<dbReference type="Gene3D" id="1.20.58.1000">
    <property type="entry name" value="Metal-sensitive repressor, helix protomer"/>
    <property type="match status" value="1"/>
</dbReference>
<protein>
    <recommendedName>
        <fullName evidence="5">Copper-sensing transcriptional repressor CsoR</fullName>
    </recommendedName>
    <alternativeName>
        <fullName evidence="6">Copper-sensitive operon repressor</fullName>
    </alternativeName>
</protein>